<comment type="caution">
    <text evidence="1">The sequence shown here is derived from an EMBL/GenBank/DDBJ whole genome shotgun (WGS) entry which is preliminary data.</text>
</comment>
<dbReference type="EMBL" id="BPLR01016679">
    <property type="protein sequence ID" value="GIY85705.1"/>
    <property type="molecule type" value="Genomic_DNA"/>
</dbReference>
<sequence>MPNATKENHKHLATWRSLGFASMAESMFLFHPQPQLVFHTCCINRLRFIVDSCFEFRSFSKLSHQEEEFICFELRTRRHSFGSLFAFNSER</sequence>
<evidence type="ECO:0000313" key="2">
    <source>
        <dbReference type="Proteomes" id="UP001054945"/>
    </source>
</evidence>
<gene>
    <name evidence="1" type="ORF">CEXT_519011</name>
</gene>
<proteinExistence type="predicted"/>
<reference evidence="1 2" key="1">
    <citation type="submission" date="2021-06" db="EMBL/GenBank/DDBJ databases">
        <title>Caerostris extrusa draft genome.</title>
        <authorList>
            <person name="Kono N."/>
            <person name="Arakawa K."/>
        </authorList>
    </citation>
    <scope>NUCLEOTIDE SEQUENCE [LARGE SCALE GENOMIC DNA]</scope>
</reference>
<keyword evidence="2" id="KW-1185">Reference proteome</keyword>
<protein>
    <submittedName>
        <fullName evidence="1">Uncharacterized protein</fullName>
    </submittedName>
</protein>
<name>A0AAV4WS16_CAEEX</name>
<evidence type="ECO:0000313" key="1">
    <source>
        <dbReference type="EMBL" id="GIY85705.1"/>
    </source>
</evidence>
<accession>A0AAV4WS16</accession>
<dbReference type="AlphaFoldDB" id="A0AAV4WS16"/>
<organism evidence="1 2">
    <name type="scientific">Caerostris extrusa</name>
    <name type="common">Bark spider</name>
    <name type="synonym">Caerostris bankana</name>
    <dbReference type="NCBI Taxonomy" id="172846"/>
    <lineage>
        <taxon>Eukaryota</taxon>
        <taxon>Metazoa</taxon>
        <taxon>Ecdysozoa</taxon>
        <taxon>Arthropoda</taxon>
        <taxon>Chelicerata</taxon>
        <taxon>Arachnida</taxon>
        <taxon>Araneae</taxon>
        <taxon>Araneomorphae</taxon>
        <taxon>Entelegynae</taxon>
        <taxon>Araneoidea</taxon>
        <taxon>Araneidae</taxon>
        <taxon>Caerostris</taxon>
    </lineage>
</organism>
<dbReference type="Proteomes" id="UP001054945">
    <property type="component" value="Unassembled WGS sequence"/>
</dbReference>